<dbReference type="GO" id="GO:0006935">
    <property type="term" value="P:chemotaxis"/>
    <property type="evidence" value="ECO:0007669"/>
    <property type="project" value="UniProtKB-KW"/>
</dbReference>
<keyword evidence="9 19" id="KW-0472">Membrane</keyword>
<evidence type="ECO:0000256" key="2">
    <source>
        <dbReference type="ARBA" id="ARBA00022475"/>
    </source>
</evidence>
<feature type="transmembrane region" description="Helical" evidence="19">
    <location>
        <begin position="12"/>
        <end position="33"/>
    </location>
</feature>
<keyword evidence="11" id="KW-0325">Glycoprotein</keyword>
<evidence type="ECO:0000256" key="17">
    <source>
        <dbReference type="ARBA" id="ARBA00078653"/>
    </source>
</evidence>
<evidence type="ECO:0000313" key="21">
    <source>
        <dbReference type="Proteomes" id="UP000483820"/>
    </source>
</evidence>
<feature type="transmembrane region" description="Helical" evidence="19">
    <location>
        <begin position="45"/>
        <end position="71"/>
    </location>
</feature>
<dbReference type="SUPFAM" id="SSF81321">
    <property type="entry name" value="Family A G protein-coupled receptor-like"/>
    <property type="match status" value="1"/>
</dbReference>
<evidence type="ECO:0000256" key="18">
    <source>
        <dbReference type="ARBA" id="ARBA00082489"/>
    </source>
</evidence>
<dbReference type="InterPro" id="IPR019428">
    <property type="entry name" value="7TM_GPCR_serpentine_rcpt_Str"/>
</dbReference>
<evidence type="ECO:0000256" key="12">
    <source>
        <dbReference type="ARBA" id="ARBA00023273"/>
    </source>
</evidence>
<keyword evidence="2" id="KW-1003">Cell membrane</keyword>
<feature type="transmembrane region" description="Helical" evidence="19">
    <location>
        <begin position="198"/>
        <end position="231"/>
    </location>
</feature>
<feature type="transmembrane region" description="Helical" evidence="19">
    <location>
        <begin position="252"/>
        <end position="271"/>
    </location>
</feature>
<evidence type="ECO:0000256" key="13">
    <source>
        <dbReference type="ARBA" id="ARBA00054965"/>
    </source>
</evidence>
<dbReference type="Proteomes" id="UP000483820">
    <property type="component" value="Chromosome IV"/>
</dbReference>
<feature type="transmembrane region" description="Helical" evidence="19">
    <location>
        <begin position="277"/>
        <end position="300"/>
    </location>
</feature>
<dbReference type="GeneID" id="9828386"/>
<feature type="transmembrane region" description="Helical" evidence="19">
    <location>
        <begin position="91"/>
        <end position="114"/>
    </location>
</feature>
<evidence type="ECO:0000256" key="4">
    <source>
        <dbReference type="ARBA" id="ARBA00022606"/>
    </source>
</evidence>
<keyword evidence="7 19" id="KW-1133">Transmembrane helix</keyword>
<evidence type="ECO:0000256" key="9">
    <source>
        <dbReference type="ARBA" id="ARBA00023136"/>
    </source>
</evidence>
<dbReference type="GO" id="GO:0038022">
    <property type="term" value="F:G protein-coupled olfactory receptor activity"/>
    <property type="evidence" value="ECO:0007669"/>
    <property type="project" value="TreeGrafter"/>
</dbReference>
<proteinExistence type="inferred from homology"/>
<keyword evidence="10" id="KW-0675">Receptor</keyword>
<evidence type="ECO:0000256" key="8">
    <source>
        <dbReference type="ARBA" id="ARBA00023069"/>
    </source>
</evidence>
<evidence type="ECO:0000256" key="16">
    <source>
        <dbReference type="ARBA" id="ARBA00067967"/>
    </source>
</evidence>
<gene>
    <name evidence="20" type="ORF">GCK72_013867</name>
</gene>
<comment type="subunit">
    <text evidence="15">Interacts with odr-4.</text>
</comment>
<dbReference type="CTD" id="9828386"/>
<dbReference type="PANTHER" id="PTHR22943:SF89">
    <property type="entry name" value="SEVEN TM RECEPTOR"/>
    <property type="match status" value="1"/>
</dbReference>
<dbReference type="Pfam" id="PF10326">
    <property type="entry name" value="7TM_GPCR_Str"/>
    <property type="match status" value="1"/>
</dbReference>
<feature type="transmembrane region" description="Helical" evidence="19">
    <location>
        <begin position="134"/>
        <end position="155"/>
    </location>
</feature>
<evidence type="ECO:0000256" key="14">
    <source>
        <dbReference type="ARBA" id="ARBA00061678"/>
    </source>
</evidence>
<evidence type="ECO:0000256" key="10">
    <source>
        <dbReference type="ARBA" id="ARBA00023170"/>
    </source>
</evidence>
<evidence type="ECO:0000256" key="3">
    <source>
        <dbReference type="ARBA" id="ARBA00022500"/>
    </source>
</evidence>
<dbReference type="EMBL" id="WUAV01000004">
    <property type="protein sequence ID" value="KAF1757411.1"/>
    <property type="molecule type" value="Genomic_DNA"/>
</dbReference>
<comment type="caution">
    <text evidence="20">The sequence shown here is derived from an EMBL/GenBank/DDBJ whole genome shotgun (WGS) entry which is preliminary data.</text>
</comment>
<keyword evidence="3" id="KW-0145">Chemotaxis</keyword>
<organism evidence="20 21">
    <name type="scientific">Caenorhabditis remanei</name>
    <name type="common">Caenorhabditis vulgaris</name>
    <dbReference type="NCBI Taxonomy" id="31234"/>
    <lineage>
        <taxon>Eukaryota</taxon>
        <taxon>Metazoa</taxon>
        <taxon>Ecdysozoa</taxon>
        <taxon>Nematoda</taxon>
        <taxon>Chromadorea</taxon>
        <taxon>Rhabditida</taxon>
        <taxon>Rhabditina</taxon>
        <taxon>Rhabditomorpha</taxon>
        <taxon>Rhabditoidea</taxon>
        <taxon>Rhabditidae</taxon>
        <taxon>Peloderinae</taxon>
        <taxon>Caenorhabditis</taxon>
    </lineage>
</organism>
<keyword evidence="8" id="KW-0969">Cilium</keyword>
<reference evidence="20 21" key="1">
    <citation type="submission" date="2019-12" db="EMBL/GenBank/DDBJ databases">
        <title>Chromosome-level assembly of the Caenorhabditis remanei genome.</title>
        <authorList>
            <person name="Teterina A.A."/>
            <person name="Willis J.H."/>
            <person name="Phillips P.C."/>
        </authorList>
    </citation>
    <scope>NUCLEOTIDE SEQUENCE [LARGE SCALE GENOMIC DNA]</scope>
    <source>
        <strain evidence="20 21">PX506</strain>
        <tissue evidence="20">Whole organism</tissue>
    </source>
</reference>
<dbReference type="PANTHER" id="PTHR22943">
    <property type="entry name" value="7-TRANSMEMBRANE DOMAIN RECEPTOR C.ELEGANS"/>
    <property type="match status" value="1"/>
</dbReference>
<keyword evidence="12" id="KW-0966">Cell projection</keyword>
<accession>A0A6A5GRV8</accession>
<evidence type="ECO:0000256" key="1">
    <source>
        <dbReference type="ARBA" id="ARBA00004272"/>
    </source>
</evidence>
<keyword evidence="6" id="KW-0552">Olfaction</keyword>
<name>A0A6A5GRV8_CAERE</name>
<keyword evidence="4" id="KW-0716">Sensory transduction</keyword>
<dbReference type="KEGG" id="crq:GCK72_013867"/>
<evidence type="ECO:0000256" key="15">
    <source>
        <dbReference type="ARBA" id="ARBA00064300"/>
    </source>
</evidence>
<evidence type="ECO:0000313" key="20">
    <source>
        <dbReference type="EMBL" id="KAF1757411.1"/>
    </source>
</evidence>
<dbReference type="GO" id="GO:0042048">
    <property type="term" value="P:olfactory behavior"/>
    <property type="evidence" value="ECO:0007669"/>
    <property type="project" value="TreeGrafter"/>
</dbReference>
<comment type="function">
    <text evidence="13">An odorant receptor which affects chemotaxis to the volatile odorant diacetyl. Specifies AWA neuronal cell fate via the odr-7 pathway.</text>
</comment>
<dbReference type="FunFam" id="1.20.1070.10:FF:000128">
    <property type="entry name" value="Seven TM Receptor"/>
    <property type="match status" value="1"/>
</dbReference>
<evidence type="ECO:0000256" key="6">
    <source>
        <dbReference type="ARBA" id="ARBA00022725"/>
    </source>
</evidence>
<evidence type="ECO:0000256" key="11">
    <source>
        <dbReference type="ARBA" id="ARBA00023180"/>
    </source>
</evidence>
<protein>
    <recommendedName>
        <fullName evidence="16">Serpentine receptor class r-10</fullName>
    </recommendedName>
    <alternativeName>
        <fullName evidence="17">Odorant response abnormal protein 10</fullName>
    </alternativeName>
    <alternativeName>
        <fullName evidence="18">Olfactory receptor 10</fullName>
    </alternativeName>
</protein>
<keyword evidence="5 19" id="KW-0812">Transmembrane</keyword>
<dbReference type="RefSeq" id="XP_053584804.1">
    <property type="nucleotide sequence ID" value="XM_053730032.1"/>
</dbReference>
<dbReference type="GO" id="GO:0060170">
    <property type="term" value="C:ciliary membrane"/>
    <property type="evidence" value="ECO:0007669"/>
    <property type="project" value="UniProtKB-SubCell"/>
</dbReference>
<evidence type="ECO:0000256" key="5">
    <source>
        <dbReference type="ARBA" id="ARBA00022692"/>
    </source>
</evidence>
<comment type="similarity">
    <text evidence="14">Belongs to the nematode receptor-like protein str family.</text>
</comment>
<evidence type="ECO:0000256" key="7">
    <source>
        <dbReference type="ARBA" id="ARBA00022989"/>
    </source>
</evidence>
<evidence type="ECO:0000256" key="19">
    <source>
        <dbReference type="SAM" id="Phobius"/>
    </source>
</evidence>
<sequence>MNLYDLPQYLHIFNNCASSLAVFFNSVLIYLILTKSPKQLGVYKYLMVFISVFEIFYSILEVSLVPIHYSYRSSVAVLISTSDKLFSRKFLLILNSFYWGFFGSSLAIFGVHFIYRYLVISGNPLLRTFQSWKFILWLLIPVVIGFIWALTGIYLCGPTEEFTEYMRNHVKEVFNNPIEEYEYLGAFMYERSKKDDSLLIYWGPIAGMIIMSITVMVSFIVIIVSGIKCYLRIKRLMRNASTTSSRSQALQAQLFNALVVQTMIPMLLLHTPVSLKFGFAIFDAGLGSYCFIMSMTIALYPAIDPLPNFFIISPYRKAAYGCFKKRLLKTILVGKRKANEMEQIESTPATVA</sequence>
<dbReference type="AlphaFoldDB" id="A0A6A5GRV8"/>
<comment type="subcellular location">
    <subcellularLocation>
        <location evidence="1">Cell projection</location>
        <location evidence="1">Cilium membrane</location>
        <topology evidence="1">Multi-pass membrane protein</topology>
    </subcellularLocation>
</comment>